<gene>
    <name evidence="2" type="primary">Gm8267</name>
    <name evidence="2" type="ORF">PHOROB_LOCUS11394</name>
</gene>
<dbReference type="Pfam" id="PF04822">
    <property type="entry name" value="Takusan"/>
    <property type="match status" value="1"/>
</dbReference>
<name>A0AAU9ZQA5_PHORO</name>
<keyword evidence="3" id="KW-1185">Reference proteome</keyword>
<dbReference type="PANTHER" id="PTHR21558">
    <property type="entry name" value="SPEER/SPETEX"/>
    <property type="match status" value="1"/>
</dbReference>
<evidence type="ECO:0000313" key="2">
    <source>
        <dbReference type="EMBL" id="CAH6836922.1"/>
    </source>
</evidence>
<dbReference type="EMBL" id="CALSGD010001497">
    <property type="protein sequence ID" value="CAH6836922.1"/>
    <property type="molecule type" value="Genomic_DNA"/>
</dbReference>
<dbReference type="AlphaFoldDB" id="A0AAU9ZQA5"/>
<reference evidence="2" key="1">
    <citation type="submission" date="2022-06" db="EMBL/GenBank/DDBJ databases">
        <authorList>
            <person name="Andreotti S."/>
            <person name="Wyler E."/>
        </authorList>
    </citation>
    <scope>NUCLEOTIDE SEQUENCE</scope>
</reference>
<accession>A0AAU9ZQA5</accession>
<dbReference type="InterPro" id="IPR006907">
    <property type="entry name" value="DLG5_N"/>
</dbReference>
<organism evidence="2 3">
    <name type="scientific">Phodopus roborovskii</name>
    <name type="common">Roborovski's desert hamster</name>
    <name type="synonym">Cricetulus roborovskii</name>
    <dbReference type="NCBI Taxonomy" id="109678"/>
    <lineage>
        <taxon>Eukaryota</taxon>
        <taxon>Metazoa</taxon>
        <taxon>Chordata</taxon>
        <taxon>Craniata</taxon>
        <taxon>Vertebrata</taxon>
        <taxon>Euteleostomi</taxon>
        <taxon>Mammalia</taxon>
        <taxon>Eutheria</taxon>
        <taxon>Euarchontoglires</taxon>
        <taxon>Glires</taxon>
        <taxon>Rodentia</taxon>
        <taxon>Myomorpha</taxon>
        <taxon>Muroidea</taxon>
        <taxon>Cricetidae</taxon>
        <taxon>Cricetinae</taxon>
        <taxon>Phodopus</taxon>
    </lineage>
</organism>
<protein>
    <submittedName>
        <fullName evidence="2">Gm8267 protein</fullName>
    </submittedName>
</protein>
<evidence type="ECO:0000313" key="3">
    <source>
        <dbReference type="Proteomes" id="UP001152836"/>
    </source>
</evidence>
<sequence>MFSRLRTLFGRRNGECEETGVRKKDAGPKSQRKSWRIRWSLGRHRTTREASSQPSTFTEEAQQMEILEELSIKLQSMKYERIQLRAILASYTKKNLNNRLNSFEMMKKDHERVMSDLQKLPLEISDSLNKCNQLIEENESYSYLHSLILRDLTQVKNHVHVLRLEKRKLWEEQIALRGTCEEVKKLFKEVLEKICEPCAEETCSTFRNIGQSLITQLHVVVLRRAAKQGAPNRVAVICKCMLVYIDMFVCVCVCVCVSEHL</sequence>
<dbReference type="Proteomes" id="UP001152836">
    <property type="component" value="Unassembled WGS sequence"/>
</dbReference>
<proteinExistence type="predicted"/>
<feature type="domain" description="Disks large homolog 5 N-terminal" evidence="1">
    <location>
        <begin position="50"/>
        <end position="127"/>
    </location>
</feature>
<comment type="caution">
    <text evidence="2">The sequence shown here is derived from an EMBL/GenBank/DDBJ whole genome shotgun (WGS) entry which is preliminary data.</text>
</comment>
<evidence type="ECO:0000259" key="1">
    <source>
        <dbReference type="Pfam" id="PF04822"/>
    </source>
</evidence>